<dbReference type="Proteomes" id="UP001416858">
    <property type="component" value="Unassembled WGS sequence"/>
</dbReference>
<accession>A0ABP9W0B6</accession>
<evidence type="ECO:0000313" key="2">
    <source>
        <dbReference type="Proteomes" id="UP001416858"/>
    </source>
</evidence>
<protein>
    <submittedName>
        <fullName evidence="1">Uncharacterized protein</fullName>
    </submittedName>
</protein>
<proteinExistence type="predicted"/>
<reference evidence="1 2" key="1">
    <citation type="submission" date="2024-02" db="EMBL/GenBank/DDBJ databases">
        <title>Rhodopirellula caenicola NBRC 110016.</title>
        <authorList>
            <person name="Ichikawa N."/>
            <person name="Katano-Makiyama Y."/>
            <person name="Hidaka K."/>
        </authorList>
    </citation>
    <scope>NUCLEOTIDE SEQUENCE [LARGE SCALE GENOMIC DNA]</scope>
    <source>
        <strain evidence="1 2">NBRC 110016</strain>
    </source>
</reference>
<dbReference type="EMBL" id="BAABRO010000028">
    <property type="protein sequence ID" value="GAA5510824.1"/>
    <property type="molecule type" value="Genomic_DNA"/>
</dbReference>
<name>A0ABP9W0B6_9BACT</name>
<organism evidence="1 2">
    <name type="scientific">Novipirellula caenicola</name>
    <dbReference type="NCBI Taxonomy" id="1536901"/>
    <lineage>
        <taxon>Bacteria</taxon>
        <taxon>Pseudomonadati</taxon>
        <taxon>Planctomycetota</taxon>
        <taxon>Planctomycetia</taxon>
        <taxon>Pirellulales</taxon>
        <taxon>Pirellulaceae</taxon>
        <taxon>Novipirellula</taxon>
    </lineage>
</organism>
<gene>
    <name evidence="1" type="ORF">Rcae01_06334</name>
</gene>
<evidence type="ECO:0000313" key="1">
    <source>
        <dbReference type="EMBL" id="GAA5510824.1"/>
    </source>
</evidence>
<keyword evidence="2" id="KW-1185">Reference proteome</keyword>
<sequence>MPFLITCIVMIFFLIIGLVRSNGEKAKVVVVCSSLILFIPSCTAVMFTVDQFRYGRFEYASSLEMPEDGYIELPPTAQNITLYRNGAGHWAKFSIEASALMEWIEQMRALRPGLNTDVDDDEWVSNAIPQIQAEMGKLYAEEFANRFPETGWQYKPSMKRYYVSRSARGGGFRVWHTSKSGTAFLNASYW</sequence>
<comment type="caution">
    <text evidence="1">The sequence shown here is derived from an EMBL/GenBank/DDBJ whole genome shotgun (WGS) entry which is preliminary data.</text>
</comment>